<evidence type="ECO:0000256" key="1">
    <source>
        <dbReference type="SAM" id="Phobius"/>
    </source>
</evidence>
<keyword evidence="1" id="KW-0812">Transmembrane</keyword>
<proteinExistence type="predicted"/>
<sequence>MGIGEEAYTEPCDLLSIRSVYLLLWLYFCIICSPPSTTYLIHCLLFERNITSIHIKII</sequence>
<evidence type="ECO:0000313" key="2">
    <source>
        <dbReference type="EMBL" id="JAI05180.1"/>
    </source>
</evidence>
<keyword evidence="1" id="KW-1133">Transmembrane helix</keyword>
<protein>
    <submittedName>
        <fullName evidence="2">Uncharacterized protein</fullName>
    </submittedName>
</protein>
<accession>A0A0E9XR94</accession>
<reference evidence="2" key="1">
    <citation type="submission" date="2014-11" db="EMBL/GenBank/DDBJ databases">
        <authorList>
            <person name="Amaro Gonzalez C."/>
        </authorList>
    </citation>
    <scope>NUCLEOTIDE SEQUENCE</scope>
</reference>
<feature type="transmembrane region" description="Helical" evidence="1">
    <location>
        <begin position="24"/>
        <end position="46"/>
    </location>
</feature>
<organism evidence="2">
    <name type="scientific">Anguilla anguilla</name>
    <name type="common">European freshwater eel</name>
    <name type="synonym">Muraena anguilla</name>
    <dbReference type="NCBI Taxonomy" id="7936"/>
    <lineage>
        <taxon>Eukaryota</taxon>
        <taxon>Metazoa</taxon>
        <taxon>Chordata</taxon>
        <taxon>Craniata</taxon>
        <taxon>Vertebrata</taxon>
        <taxon>Euteleostomi</taxon>
        <taxon>Actinopterygii</taxon>
        <taxon>Neopterygii</taxon>
        <taxon>Teleostei</taxon>
        <taxon>Anguilliformes</taxon>
        <taxon>Anguillidae</taxon>
        <taxon>Anguilla</taxon>
    </lineage>
</organism>
<reference evidence="2" key="2">
    <citation type="journal article" date="2015" name="Fish Shellfish Immunol.">
        <title>Early steps in the European eel (Anguilla anguilla)-Vibrio vulnificus interaction in the gills: Role of the RtxA13 toxin.</title>
        <authorList>
            <person name="Callol A."/>
            <person name="Pajuelo D."/>
            <person name="Ebbesson L."/>
            <person name="Teles M."/>
            <person name="MacKenzie S."/>
            <person name="Amaro C."/>
        </authorList>
    </citation>
    <scope>NUCLEOTIDE SEQUENCE</scope>
</reference>
<dbReference type="AlphaFoldDB" id="A0A0E9XR94"/>
<dbReference type="EMBL" id="GBXM01003398">
    <property type="protein sequence ID" value="JAI05180.1"/>
    <property type="molecule type" value="Transcribed_RNA"/>
</dbReference>
<name>A0A0E9XR94_ANGAN</name>
<keyword evidence="1" id="KW-0472">Membrane</keyword>